<dbReference type="Gramene" id="KQK08054">
    <property type="protein sequence ID" value="KQK08054"/>
    <property type="gene ID" value="BRADI_2g39285v3"/>
</dbReference>
<dbReference type="AlphaFoldDB" id="A0A0Q3MUM8"/>
<proteinExistence type="predicted"/>
<name>A0A0Q3MUM8_BRADI</name>
<dbReference type="Gramene" id="PNT72099">
    <property type="protein sequence ID" value="PNT72099"/>
    <property type="gene ID" value="BRADI_2g39285v3"/>
</dbReference>
<keyword evidence="3" id="KW-1185">Reference proteome</keyword>
<evidence type="ECO:0000313" key="2">
    <source>
        <dbReference type="EnsemblPlants" id="KQK08054"/>
    </source>
</evidence>
<dbReference type="InParanoid" id="A0A0Q3MUM8"/>
<gene>
    <name evidence="1" type="ORF">BRADI_2g39285v3</name>
</gene>
<evidence type="ECO:0000313" key="3">
    <source>
        <dbReference type="Proteomes" id="UP000008810"/>
    </source>
</evidence>
<dbReference type="Gramene" id="PNT72097">
    <property type="protein sequence ID" value="PNT72097"/>
    <property type="gene ID" value="BRADI_2g39285v3"/>
</dbReference>
<dbReference type="Proteomes" id="UP000008810">
    <property type="component" value="Chromosome 2"/>
</dbReference>
<reference evidence="1" key="2">
    <citation type="submission" date="2017-06" db="EMBL/GenBank/DDBJ databases">
        <title>WGS assembly of Brachypodium distachyon.</title>
        <authorList>
            <consortium name="The International Brachypodium Initiative"/>
            <person name="Lucas S."/>
            <person name="Harmon-Smith M."/>
            <person name="Lail K."/>
            <person name="Tice H."/>
            <person name="Grimwood J."/>
            <person name="Bruce D."/>
            <person name="Barry K."/>
            <person name="Shu S."/>
            <person name="Lindquist E."/>
            <person name="Wang M."/>
            <person name="Pitluck S."/>
            <person name="Vogel J.P."/>
            <person name="Garvin D.F."/>
            <person name="Mockler T.C."/>
            <person name="Schmutz J."/>
            <person name="Rokhsar D."/>
            <person name="Bevan M.W."/>
        </authorList>
    </citation>
    <scope>NUCLEOTIDE SEQUENCE</scope>
    <source>
        <strain evidence="1">Bd21</strain>
    </source>
</reference>
<accession>A0A0Q3MUM8</accession>
<evidence type="ECO:0000313" key="1">
    <source>
        <dbReference type="EMBL" id="KQK08054.1"/>
    </source>
</evidence>
<sequence length="54" mass="6671">MPLINHDSTSHVQFRIMQKAVCVQEYAHFSRKKINWRQLKQEEEPCIFYEEYCH</sequence>
<dbReference type="EMBL" id="CM000881">
    <property type="protein sequence ID" value="PNT72097.1"/>
    <property type="molecule type" value="Genomic_DNA"/>
</dbReference>
<reference evidence="1 2" key="1">
    <citation type="journal article" date="2010" name="Nature">
        <title>Genome sequencing and analysis of the model grass Brachypodium distachyon.</title>
        <authorList>
            <consortium name="International Brachypodium Initiative"/>
        </authorList>
    </citation>
    <scope>NUCLEOTIDE SEQUENCE [LARGE SCALE GENOMIC DNA]</scope>
    <source>
        <strain evidence="1 2">Bd21</strain>
    </source>
</reference>
<dbReference type="EnsemblPlants" id="PNT72097">
    <property type="protein sequence ID" value="PNT72097"/>
    <property type="gene ID" value="BRADI_2g39285v3"/>
</dbReference>
<dbReference type="EMBL" id="CM000881">
    <property type="protein sequence ID" value="KQK08054.1"/>
    <property type="molecule type" value="Genomic_DNA"/>
</dbReference>
<dbReference type="EnsemblPlants" id="KQK08054">
    <property type="protein sequence ID" value="KQK08054"/>
    <property type="gene ID" value="BRADI_2g39285v3"/>
</dbReference>
<dbReference type="EnsemblPlants" id="PNT72098">
    <property type="protein sequence ID" value="PNT72098"/>
    <property type="gene ID" value="BRADI_2g39285v3"/>
</dbReference>
<protein>
    <submittedName>
        <fullName evidence="1 2">Uncharacterized protein</fullName>
    </submittedName>
</protein>
<organism evidence="1">
    <name type="scientific">Brachypodium distachyon</name>
    <name type="common">Purple false brome</name>
    <name type="synonym">Trachynia distachya</name>
    <dbReference type="NCBI Taxonomy" id="15368"/>
    <lineage>
        <taxon>Eukaryota</taxon>
        <taxon>Viridiplantae</taxon>
        <taxon>Streptophyta</taxon>
        <taxon>Embryophyta</taxon>
        <taxon>Tracheophyta</taxon>
        <taxon>Spermatophyta</taxon>
        <taxon>Magnoliopsida</taxon>
        <taxon>Liliopsida</taxon>
        <taxon>Poales</taxon>
        <taxon>Poaceae</taxon>
        <taxon>BOP clade</taxon>
        <taxon>Pooideae</taxon>
        <taxon>Stipodae</taxon>
        <taxon>Brachypodieae</taxon>
        <taxon>Brachypodium</taxon>
    </lineage>
</organism>
<reference evidence="2" key="3">
    <citation type="submission" date="2018-08" db="UniProtKB">
        <authorList>
            <consortium name="EnsemblPlants"/>
        </authorList>
    </citation>
    <scope>IDENTIFICATION</scope>
    <source>
        <strain evidence="2">cv. Bd21</strain>
    </source>
</reference>
<dbReference type="EMBL" id="CM000881">
    <property type="protein sequence ID" value="PNT72098.1"/>
    <property type="molecule type" value="Genomic_DNA"/>
</dbReference>
<dbReference type="EnsemblPlants" id="PNT72099">
    <property type="protein sequence ID" value="PNT72099"/>
    <property type="gene ID" value="BRADI_2g39285v3"/>
</dbReference>
<dbReference type="EMBL" id="CM000881">
    <property type="protein sequence ID" value="PNT72099.1"/>
    <property type="molecule type" value="Genomic_DNA"/>
</dbReference>
<dbReference type="Gramene" id="PNT72098">
    <property type="protein sequence ID" value="PNT72098"/>
    <property type="gene ID" value="BRADI_2g39285v3"/>
</dbReference>